<keyword evidence="8" id="KW-1185">Reference proteome</keyword>
<dbReference type="GO" id="GO:0046872">
    <property type="term" value="F:metal ion binding"/>
    <property type="evidence" value="ECO:0007669"/>
    <property type="project" value="UniProtKB-KW"/>
</dbReference>
<evidence type="ECO:0000256" key="6">
    <source>
        <dbReference type="RuleBase" id="RU361117"/>
    </source>
</evidence>
<organism evidence="7 8">
    <name type="scientific">Galactobacter valiniphilus</name>
    <dbReference type="NCBI Taxonomy" id="2676122"/>
    <lineage>
        <taxon>Bacteria</taxon>
        <taxon>Bacillati</taxon>
        <taxon>Actinomycetota</taxon>
        <taxon>Actinomycetes</taxon>
        <taxon>Micrococcales</taxon>
        <taxon>Micrococcaceae</taxon>
        <taxon>Galactobacter</taxon>
    </lineage>
</organism>
<dbReference type="Pfam" id="PF02358">
    <property type="entry name" value="Trehalose_PPase"/>
    <property type="match status" value="1"/>
</dbReference>
<dbReference type="InterPro" id="IPR003337">
    <property type="entry name" value="Trehalose_PPase"/>
</dbReference>
<dbReference type="EC" id="3.1.3.12" evidence="6"/>
<dbReference type="RefSeq" id="WP_119425975.1">
    <property type="nucleotide sequence ID" value="NZ_QQXK01000045.1"/>
</dbReference>
<evidence type="ECO:0000313" key="8">
    <source>
        <dbReference type="Proteomes" id="UP000265419"/>
    </source>
</evidence>
<dbReference type="SUPFAM" id="SSF56784">
    <property type="entry name" value="HAD-like"/>
    <property type="match status" value="1"/>
</dbReference>
<comment type="similarity">
    <text evidence="3 6">Belongs to the trehalose phosphatase family.</text>
</comment>
<evidence type="ECO:0000256" key="3">
    <source>
        <dbReference type="ARBA" id="ARBA00008770"/>
    </source>
</evidence>
<name>A0A399J9T2_9MICC</name>
<protein>
    <recommendedName>
        <fullName evidence="6">Trehalose 6-phosphate phosphatase</fullName>
        <ecNumber evidence="6">3.1.3.12</ecNumber>
    </recommendedName>
</protein>
<accession>A0A399J9T2</accession>
<dbReference type="AlphaFoldDB" id="A0A399J9T2"/>
<dbReference type="GO" id="GO:0005992">
    <property type="term" value="P:trehalose biosynthetic process"/>
    <property type="evidence" value="ECO:0007669"/>
    <property type="project" value="UniProtKB-UniPathway"/>
</dbReference>
<keyword evidence="6" id="KW-0479">Metal-binding</keyword>
<proteinExistence type="inferred from homology"/>
<comment type="function">
    <text evidence="5 6">Removes the phosphate from trehalose 6-phosphate to produce free trehalose.</text>
</comment>
<comment type="caution">
    <text evidence="7">The sequence shown here is derived from an EMBL/GenBank/DDBJ whole genome shotgun (WGS) entry which is preliminary data.</text>
</comment>
<dbReference type="InterPro" id="IPR006379">
    <property type="entry name" value="HAD-SF_hydro_IIB"/>
</dbReference>
<dbReference type="UniPathway" id="UPA00299"/>
<dbReference type="Gene3D" id="3.30.70.1020">
    <property type="entry name" value="Trehalose-6-phosphate phosphatase related protein, domain 2"/>
    <property type="match status" value="1"/>
</dbReference>
<evidence type="ECO:0000256" key="1">
    <source>
        <dbReference type="ARBA" id="ARBA00000500"/>
    </source>
</evidence>
<dbReference type="PANTHER" id="PTHR43768:SF3">
    <property type="entry name" value="TREHALOSE 6-PHOSPHATE PHOSPHATASE"/>
    <property type="match status" value="1"/>
</dbReference>
<dbReference type="GO" id="GO:0004805">
    <property type="term" value="F:trehalose-phosphatase activity"/>
    <property type="evidence" value="ECO:0007669"/>
    <property type="project" value="UniProtKB-EC"/>
</dbReference>
<dbReference type="NCBIfam" id="TIGR01484">
    <property type="entry name" value="HAD-SF-IIB"/>
    <property type="match status" value="1"/>
</dbReference>
<dbReference type="InterPro" id="IPR036412">
    <property type="entry name" value="HAD-like_sf"/>
</dbReference>
<comment type="pathway">
    <text evidence="2 6">Glycan biosynthesis; trehalose biosynthesis.</text>
</comment>
<dbReference type="Proteomes" id="UP000265419">
    <property type="component" value="Unassembled WGS sequence"/>
</dbReference>
<keyword evidence="6" id="KW-0460">Magnesium</keyword>
<comment type="catalytic activity">
    <reaction evidence="1 6">
        <text>alpha,alpha-trehalose 6-phosphate + H2O = alpha,alpha-trehalose + phosphate</text>
        <dbReference type="Rhea" id="RHEA:23420"/>
        <dbReference type="ChEBI" id="CHEBI:15377"/>
        <dbReference type="ChEBI" id="CHEBI:16551"/>
        <dbReference type="ChEBI" id="CHEBI:43474"/>
        <dbReference type="ChEBI" id="CHEBI:58429"/>
        <dbReference type="EC" id="3.1.3.12"/>
    </reaction>
</comment>
<dbReference type="Gene3D" id="3.40.50.1000">
    <property type="entry name" value="HAD superfamily/HAD-like"/>
    <property type="match status" value="1"/>
</dbReference>
<evidence type="ECO:0000256" key="2">
    <source>
        <dbReference type="ARBA" id="ARBA00005199"/>
    </source>
</evidence>
<gene>
    <name evidence="7" type="primary">otsB</name>
    <name evidence="7" type="ORF">DWB68_15235</name>
</gene>
<sequence length="258" mass="27193">MTGLGPELRTRVGKLARVGHLLVALDFDGTLAPFTDVPDEARALPASARAIDVLAALTDTDVALISGRELASLRRVAAPGEHTLLVGSHGAERWAPEEFDAEATQAELTKTQRKVLAATQAALEAVAERFDGLWVEPKPAGAVLHTRLAAGQGEQATQAALRALAKVKGAHVREGKDVIEASVLGADKGQGLIWLREVSDAAVVLFVGDDRTDEDAFAVLRKQDVGIKVGPGPTQAEFRVDGPGDVADLLQLLADVRE</sequence>
<dbReference type="PANTHER" id="PTHR43768">
    <property type="entry name" value="TREHALOSE 6-PHOSPHATE PHOSPHATASE"/>
    <property type="match status" value="1"/>
</dbReference>
<dbReference type="EMBL" id="QQXK01000045">
    <property type="protein sequence ID" value="RII40949.1"/>
    <property type="molecule type" value="Genomic_DNA"/>
</dbReference>
<dbReference type="InterPro" id="IPR023214">
    <property type="entry name" value="HAD_sf"/>
</dbReference>
<evidence type="ECO:0000256" key="4">
    <source>
        <dbReference type="ARBA" id="ARBA00022801"/>
    </source>
</evidence>
<reference evidence="7 8" key="1">
    <citation type="submission" date="2018-07" db="EMBL/GenBank/DDBJ databases">
        <title>Arthrobacter sp. nov., isolated from raw cow's milk with high bacterial count.</title>
        <authorList>
            <person name="Hahne J."/>
            <person name="Isele D."/>
            <person name="Lipski A."/>
        </authorList>
    </citation>
    <scope>NUCLEOTIDE SEQUENCE [LARGE SCALE GENOMIC DNA]</scope>
    <source>
        <strain evidence="7 8">JZ R-35</strain>
    </source>
</reference>
<dbReference type="NCBIfam" id="TIGR00685">
    <property type="entry name" value="T6PP"/>
    <property type="match status" value="1"/>
</dbReference>
<evidence type="ECO:0000313" key="7">
    <source>
        <dbReference type="EMBL" id="RII40949.1"/>
    </source>
</evidence>
<dbReference type="InterPro" id="IPR044651">
    <property type="entry name" value="OTSB-like"/>
</dbReference>
<comment type="cofactor">
    <cofactor evidence="6">
        <name>Mg(2+)</name>
        <dbReference type="ChEBI" id="CHEBI:18420"/>
    </cofactor>
</comment>
<keyword evidence="4 6" id="KW-0378">Hydrolase</keyword>
<evidence type="ECO:0000256" key="5">
    <source>
        <dbReference type="ARBA" id="ARBA00024179"/>
    </source>
</evidence>